<dbReference type="AlphaFoldDB" id="A0AA88CXN3"/>
<dbReference type="InterPro" id="IPR036396">
    <property type="entry name" value="Cyt_P450_sf"/>
</dbReference>
<reference evidence="11" key="1">
    <citation type="submission" date="2023-07" db="EMBL/GenBank/DDBJ databases">
        <title>draft genome sequence of fig (Ficus carica).</title>
        <authorList>
            <person name="Takahashi T."/>
            <person name="Nishimura K."/>
        </authorList>
    </citation>
    <scope>NUCLEOTIDE SEQUENCE</scope>
</reference>
<name>A0AA88CXN3_FICCA</name>
<evidence type="ECO:0000256" key="6">
    <source>
        <dbReference type="ARBA" id="ARBA00022989"/>
    </source>
</evidence>
<dbReference type="Proteomes" id="UP001187192">
    <property type="component" value="Unassembled WGS sequence"/>
</dbReference>
<accession>A0AA88CXN3</accession>
<organism evidence="11 12">
    <name type="scientific">Ficus carica</name>
    <name type="common">Common fig</name>
    <dbReference type="NCBI Taxonomy" id="3494"/>
    <lineage>
        <taxon>Eukaryota</taxon>
        <taxon>Viridiplantae</taxon>
        <taxon>Streptophyta</taxon>
        <taxon>Embryophyta</taxon>
        <taxon>Tracheophyta</taxon>
        <taxon>Spermatophyta</taxon>
        <taxon>Magnoliopsida</taxon>
        <taxon>eudicotyledons</taxon>
        <taxon>Gunneridae</taxon>
        <taxon>Pentapetalae</taxon>
        <taxon>rosids</taxon>
        <taxon>fabids</taxon>
        <taxon>Rosales</taxon>
        <taxon>Moraceae</taxon>
        <taxon>Ficeae</taxon>
        <taxon>Ficus</taxon>
    </lineage>
</organism>
<keyword evidence="10" id="KW-0472">Membrane</keyword>
<keyword evidence="5" id="KW-0479">Metal-binding</keyword>
<comment type="cofactor">
    <cofactor evidence="1">
        <name>heme</name>
        <dbReference type="ChEBI" id="CHEBI:30413"/>
    </cofactor>
</comment>
<dbReference type="Gene3D" id="1.10.630.10">
    <property type="entry name" value="Cytochrome P450"/>
    <property type="match status" value="1"/>
</dbReference>
<dbReference type="InterPro" id="IPR050651">
    <property type="entry name" value="Plant_Cytochrome_P450_Monoox"/>
</dbReference>
<dbReference type="PANTHER" id="PTHR47947:SF26">
    <property type="entry name" value="CYTOCHROME P450"/>
    <property type="match status" value="1"/>
</dbReference>
<proteinExistence type="predicted"/>
<dbReference type="SUPFAM" id="SSF48264">
    <property type="entry name" value="Cytochrome P450"/>
    <property type="match status" value="1"/>
</dbReference>
<keyword evidence="4" id="KW-0812">Transmembrane</keyword>
<dbReference type="EMBL" id="BTGU01003595">
    <property type="protein sequence ID" value="GMN34466.1"/>
    <property type="molecule type" value="Genomic_DNA"/>
</dbReference>
<evidence type="ECO:0000256" key="1">
    <source>
        <dbReference type="ARBA" id="ARBA00001971"/>
    </source>
</evidence>
<keyword evidence="8" id="KW-0408">Iron</keyword>
<keyword evidence="3" id="KW-0349">Heme</keyword>
<comment type="caution">
    <text evidence="11">The sequence shown here is derived from an EMBL/GenBank/DDBJ whole genome shotgun (WGS) entry which is preliminary data.</text>
</comment>
<gene>
    <name evidence="11" type="ORF">TIFTF001_044905</name>
</gene>
<dbReference type="GO" id="GO:0005506">
    <property type="term" value="F:iron ion binding"/>
    <property type="evidence" value="ECO:0007669"/>
    <property type="project" value="InterPro"/>
</dbReference>
<keyword evidence="12" id="KW-1185">Reference proteome</keyword>
<keyword evidence="7" id="KW-0560">Oxidoreductase</keyword>
<protein>
    <submittedName>
        <fullName evidence="11">Uncharacterized protein</fullName>
    </submittedName>
</protein>
<evidence type="ECO:0000256" key="4">
    <source>
        <dbReference type="ARBA" id="ARBA00022692"/>
    </source>
</evidence>
<sequence>MDIKELRPQKHIRKEAGTSGAKLFTAANWPSSPLKKAPTCPHNARKHRRRLWTALHNQARRSPHSGFPTALTFAMTKLLSNNRLEMLRRIRESEVSSAVKEVHDLWISNNKSEVLVDMKRWFCDISVNMILRVLVGRPLVVHGRVLTSTVKSTGENERCRKALRDFFKLSGDFPLEEALPFLRLLDLDRKEKAMKRTAKVLDNFSQGWLDEHTKLHV</sequence>
<evidence type="ECO:0000256" key="10">
    <source>
        <dbReference type="ARBA" id="ARBA00023136"/>
    </source>
</evidence>
<comment type="subcellular location">
    <subcellularLocation>
        <location evidence="2">Membrane</location>
    </subcellularLocation>
</comment>
<dbReference type="GO" id="GO:0004497">
    <property type="term" value="F:monooxygenase activity"/>
    <property type="evidence" value="ECO:0007669"/>
    <property type="project" value="UniProtKB-KW"/>
</dbReference>
<evidence type="ECO:0000256" key="7">
    <source>
        <dbReference type="ARBA" id="ARBA00023002"/>
    </source>
</evidence>
<dbReference type="GO" id="GO:0020037">
    <property type="term" value="F:heme binding"/>
    <property type="evidence" value="ECO:0007669"/>
    <property type="project" value="InterPro"/>
</dbReference>
<dbReference type="GO" id="GO:0016020">
    <property type="term" value="C:membrane"/>
    <property type="evidence" value="ECO:0007669"/>
    <property type="project" value="UniProtKB-SubCell"/>
</dbReference>
<evidence type="ECO:0000256" key="2">
    <source>
        <dbReference type="ARBA" id="ARBA00004370"/>
    </source>
</evidence>
<evidence type="ECO:0000256" key="9">
    <source>
        <dbReference type="ARBA" id="ARBA00023033"/>
    </source>
</evidence>
<keyword evidence="6" id="KW-1133">Transmembrane helix</keyword>
<evidence type="ECO:0000313" key="12">
    <source>
        <dbReference type="Proteomes" id="UP001187192"/>
    </source>
</evidence>
<keyword evidence="9" id="KW-0503">Monooxygenase</keyword>
<evidence type="ECO:0000256" key="5">
    <source>
        <dbReference type="ARBA" id="ARBA00022723"/>
    </source>
</evidence>
<evidence type="ECO:0000256" key="8">
    <source>
        <dbReference type="ARBA" id="ARBA00023004"/>
    </source>
</evidence>
<evidence type="ECO:0000256" key="3">
    <source>
        <dbReference type="ARBA" id="ARBA00022617"/>
    </source>
</evidence>
<dbReference type="GO" id="GO:0016705">
    <property type="term" value="F:oxidoreductase activity, acting on paired donors, with incorporation or reduction of molecular oxygen"/>
    <property type="evidence" value="ECO:0007669"/>
    <property type="project" value="InterPro"/>
</dbReference>
<evidence type="ECO:0000313" key="11">
    <source>
        <dbReference type="EMBL" id="GMN34466.1"/>
    </source>
</evidence>
<dbReference type="PANTHER" id="PTHR47947">
    <property type="entry name" value="CYTOCHROME P450 82C3-RELATED"/>
    <property type="match status" value="1"/>
</dbReference>